<accession>A0ABS5D559</accession>
<protein>
    <recommendedName>
        <fullName evidence="4">Lipoprotein</fullName>
    </recommendedName>
</protein>
<feature type="chain" id="PRO_5047133208" description="Lipoprotein" evidence="1">
    <location>
        <begin position="20"/>
        <end position="211"/>
    </location>
</feature>
<keyword evidence="1" id="KW-0732">Signal</keyword>
<dbReference type="RefSeq" id="WP_210790567.1">
    <property type="nucleotide sequence ID" value="NZ_JAGPXB010000009.1"/>
</dbReference>
<dbReference type="Proteomes" id="UP000679008">
    <property type="component" value="Unassembled WGS sequence"/>
</dbReference>
<proteinExistence type="predicted"/>
<gene>
    <name evidence="2" type="ORF">KBJ98_10715</name>
</gene>
<dbReference type="PROSITE" id="PS51257">
    <property type="entry name" value="PROKAR_LIPOPROTEIN"/>
    <property type="match status" value="1"/>
</dbReference>
<organism evidence="2 3">
    <name type="scientific">Flavobacterium erciyesense</name>
    <dbReference type="NCBI Taxonomy" id="2825842"/>
    <lineage>
        <taxon>Bacteria</taxon>
        <taxon>Pseudomonadati</taxon>
        <taxon>Bacteroidota</taxon>
        <taxon>Flavobacteriia</taxon>
        <taxon>Flavobacteriales</taxon>
        <taxon>Flavobacteriaceae</taxon>
        <taxon>Flavobacterium</taxon>
    </lineage>
</organism>
<evidence type="ECO:0000256" key="1">
    <source>
        <dbReference type="SAM" id="SignalP"/>
    </source>
</evidence>
<name>A0ABS5D559_9FLAO</name>
<evidence type="ECO:0008006" key="4">
    <source>
        <dbReference type="Google" id="ProtNLM"/>
    </source>
</evidence>
<reference evidence="2 3" key="1">
    <citation type="submission" date="2021-04" db="EMBL/GenBank/DDBJ databases">
        <title>Description of novel Flavobacterium sp. F-328.</title>
        <authorList>
            <person name="Saticioglu I.B."/>
        </authorList>
    </citation>
    <scope>NUCLEOTIDE SEQUENCE [LARGE SCALE GENOMIC DNA]</scope>
    <source>
        <strain evidence="2 3">F-328</strain>
    </source>
</reference>
<sequence length="211" mass="23971">MKILNLIKTFMLLSLVAVSSCSKDEIVQEINIENQLNINVNGIQYKSVNEKIGGNENCDKLFISASYFDENKIDFTVRFQISKSGQLLKVWYEEYVLPNPAMLQKSIFLTPNFRPLSTFAISNFAYNEATGETNFDFTGKVFLENNSKVERTISGAIKIKSLRTTTCSAVNTGIKFNSEDLTLYSFYEERTLFPNQTQQHKFFLIAATGCI</sequence>
<comment type="caution">
    <text evidence="2">The sequence shown here is derived from an EMBL/GenBank/DDBJ whole genome shotgun (WGS) entry which is preliminary data.</text>
</comment>
<dbReference type="EMBL" id="JAGPXB010000009">
    <property type="protein sequence ID" value="MBQ0909173.1"/>
    <property type="molecule type" value="Genomic_DNA"/>
</dbReference>
<evidence type="ECO:0000313" key="2">
    <source>
        <dbReference type="EMBL" id="MBQ0909173.1"/>
    </source>
</evidence>
<keyword evidence="3" id="KW-1185">Reference proteome</keyword>
<feature type="signal peptide" evidence="1">
    <location>
        <begin position="1"/>
        <end position="19"/>
    </location>
</feature>
<evidence type="ECO:0000313" key="3">
    <source>
        <dbReference type="Proteomes" id="UP000679008"/>
    </source>
</evidence>